<evidence type="ECO:0000313" key="14">
    <source>
        <dbReference type="EMBL" id="CAG9831455.1"/>
    </source>
</evidence>
<comment type="similarity">
    <text evidence="3">Belongs to the CRBN family.</text>
</comment>
<dbReference type="Pfam" id="PF03226">
    <property type="entry name" value="Yippee-Mis18"/>
    <property type="match status" value="1"/>
</dbReference>
<proteinExistence type="inferred from homology"/>
<evidence type="ECO:0000256" key="10">
    <source>
        <dbReference type="ARBA" id="ARBA00030079"/>
    </source>
</evidence>
<evidence type="ECO:0000256" key="1">
    <source>
        <dbReference type="ARBA" id="ARBA00004123"/>
    </source>
</evidence>
<evidence type="ECO:0000256" key="8">
    <source>
        <dbReference type="ARBA" id="ARBA00022843"/>
    </source>
</evidence>
<dbReference type="InterPro" id="IPR004910">
    <property type="entry name" value="Yippee/Mis18/Cereblon"/>
</dbReference>
<dbReference type="FunFam" id="2.170.150.20:FF:000007">
    <property type="entry name" value="Protein cereblon"/>
    <property type="match status" value="1"/>
</dbReference>
<feature type="domain" description="CULT" evidence="13">
    <location>
        <begin position="303"/>
        <end position="408"/>
    </location>
</feature>
<dbReference type="OrthoDB" id="267517at2759"/>
<dbReference type="CDD" id="cd15777">
    <property type="entry name" value="CRBN_C_like"/>
    <property type="match status" value="1"/>
</dbReference>
<evidence type="ECO:0000256" key="6">
    <source>
        <dbReference type="ARBA" id="ARBA00022786"/>
    </source>
</evidence>
<keyword evidence="9" id="KW-0539">Nucleus</keyword>
<evidence type="ECO:0000259" key="13">
    <source>
        <dbReference type="PROSITE" id="PS51788"/>
    </source>
</evidence>
<evidence type="ECO:0000256" key="2">
    <source>
        <dbReference type="ARBA" id="ARBA00004906"/>
    </source>
</evidence>
<evidence type="ECO:0000256" key="7">
    <source>
        <dbReference type="ARBA" id="ARBA00022833"/>
    </source>
</evidence>
<evidence type="ECO:0000256" key="5">
    <source>
        <dbReference type="ARBA" id="ARBA00022723"/>
    </source>
</evidence>
<dbReference type="InterPro" id="IPR034750">
    <property type="entry name" value="CULT"/>
</dbReference>
<evidence type="ECO:0000256" key="9">
    <source>
        <dbReference type="ARBA" id="ARBA00023242"/>
    </source>
</evidence>
<evidence type="ECO:0000256" key="11">
    <source>
        <dbReference type="ARBA" id="ARBA00046075"/>
    </source>
</evidence>
<organism evidence="14 15">
    <name type="scientific">Diabrotica balteata</name>
    <name type="common">Banded cucumber beetle</name>
    <dbReference type="NCBI Taxonomy" id="107213"/>
    <lineage>
        <taxon>Eukaryota</taxon>
        <taxon>Metazoa</taxon>
        <taxon>Ecdysozoa</taxon>
        <taxon>Arthropoda</taxon>
        <taxon>Hexapoda</taxon>
        <taxon>Insecta</taxon>
        <taxon>Pterygota</taxon>
        <taxon>Neoptera</taxon>
        <taxon>Endopterygota</taxon>
        <taxon>Coleoptera</taxon>
        <taxon>Polyphaga</taxon>
        <taxon>Cucujiformia</taxon>
        <taxon>Chrysomeloidea</taxon>
        <taxon>Chrysomelidae</taxon>
        <taxon>Galerucinae</taxon>
        <taxon>Diabroticina</taxon>
        <taxon>Diabroticites</taxon>
        <taxon>Diabrotica</taxon>
    </lineage>
</organism>
<accession>A0A9N9XDA2</accession>
<comment type="pathway">
    <text evidence="2">Protein modification; protein ubiquitination.</text>
</comment>
<keyword evidence="15" id="KW-1185">Reference proteome</keyword>
<dbReference type="Gene3D" id="2.170.150.20">
    <property type="entry name" value="Peptide methionine sulfoxide reductase"/>
    <property type="match status" value="1"/>
</dbReference>
<dbReference type="Gene3D" id="1.20.58.1480">
    <property type="match status" value="1"/>
</dbReference>
<evidence type="ECO:0000256" key="4">
    <source>
        <dbReference type="ARBA" id="ARBA00014394"/>
    </source>
</evidence>
<dbReference type="Proteomes" id="UP001153709">
    <property type="component" value="Chromosome 3"/>
</dbReference>
<keyword evidence="5" id="KW-0479">Metal-binding</keyword>
<dbReference type="Gene3D" id="2.30.130.40">
    <property type="entry name" value="LON domain-like"/>
    <property type="match status" value="1"/>
</dbReference>
<dbReference type="InterPro" id="IPR015947">
    <property type="entry name" value="PUA-like_sf"/>
</dbReference>
<dbReference type="EMBL" id="OU898278">
    <property type="protein sequence ID" value="CAG9831455.1"/>
    <property type="molecule type" value="Genomic_DNA"/>
</dbReference>
<comment type="subcellular location">
    <subcellularLocation>
        <location evidence="1">Nucleus</location>
    </subcellularLocation>
</comment>
<reference evidence="14" key="1">
    <citation type="submission" date="2022-01" db="EMBL/GenBank/DDBJ databases">
        <authorList>
            <person name="King R."/>
        </authorList>
    </citation>
    <scope>NUCLEOTIDE SEQUENCE</scope>
</reference>
<dbReference type="GO" id="GO:0046872">
    <property type="term" value="F:metal ion binding"/>
    <property type="evidence" value="ECO:0007669"/>
    <property type="project" value="UniProtKB-KW"/>
</dbReference>
<comment type="subunit">
    <text evidence="12">Likely a component of a DCX (DDB1-CUL4-X-box) protein ligase complex. May interact with pic/DDB1.</text>
</comment>
<protein>
    <recommendedName>
        <fullName evidence="4">Protein cereblon</fullName>
    </recommendedName>
    <alternativeName>
        <fullName evidence="10">Protein ohgata</fullName>
    </alternativeName>
</protein>
<dbReference type="Pfam" id="PF02190">
    <property type="entry name" value="LON_substr_bdg"/>
    <property type="match status" value="1"/>
</dbReference>
<comment type="function">
    <text evidence="11">Substrate recognition component of a DCX (DDB1-CUL4-X-box) E3 protein ligase complex that mediates the ubiquitination and subsequent proteasomal degradation of target proteins. Has an essential role in mediating growth by negatively regulating insulin signaling. It also has a role in maintaining presynaptic function in the neuromuscular junction synapses of third-instar larvae.</text>
</comment>
<keyword evidence="8" id="KW-0832">Ubl conjugation</keyword>
<keyword evidence="7" id="KW-0862">Zinc</keyword>
<name>A0A9N9XDA2_DIABA</name>
<evidence type="ECO:0000256" key="3">
    <source>
        <dbReference type="ARBA" id="ARBA00005293"/>
    </source>
</evidence>
<dbReference type="PROSITE" id="PS51788">
    <property type="entry name" value="CULT"/>
    <property type="match status" value="1"/>
</dbReference>
<evidence type="ECO:0000313" key="15">
    <source>
        <dbReference type="Proteomes" id="UP001153709"/>
    </source>
</evidence>
<dbReference type="GO" id="GO:0005634">
    <property type="term" value="C:nucleus"/>
    <property type="evidence" value="ECO:0007669"/>
    <property type="project" value="UniProtKB-SubCell"/>
</dbReference>
<keyword evidence="6" id="KW-0833">Ubl conjugation pathway</keyword>
<sequence length="434" mass="50006">MSQHQENVETADEDENVSNSILMFLQPLANVVDSDTSDDDIPISREGDFDLDLPTTHRYLGKLDNVRGYTLFEDGVVINTLAIYTTTMVFPGFTLPLVINMYMETSIIKKFLEKENVFVLLCANSNHTGVYEYGVTMEVFETQDKHYALSIKARGRQRCMLVPGMEQKALTGRLKKVTVQILPEPSISTPLCDTQMLNLKQKRPFTSTDFNDVKKNYKYRRYHLAQFPFSSWVYDNNEISYYVKSILKYLSHYSAEYVPQDPIKLSYWFVQNYQLSHDERLYILKLNSALERLKLEYKLLQLKRIMCCNSCGVQITDPSEVFAMSKDGIQSNYVNPGGHVYETVTVMNAQNFKLEGNPSTQFSWFPGYTWTIMQCKSCENHLGWKFSSPLLRPPSFYGLAKGGFKVVICDRSGPDYSPYVKTKHVSFSRDYIPI</sequence>
<evidence type="ECO:0000256" key="12">
    <source>
        <dbReference type="ARBA" id="ARBA00046796"/>
    </source>
</evidence>
<dbReference type="AlphaFoldDB" id="A0A9N9XDA2"/>
<gene>
    <name evidence="14" type="ORF">DIABBA_LOCUS5041</name>
</gene>
<dbReference type="SUPFAM" id="SSF88697">
    <property type="entry name" value="PUA domain-like"/>
    <property type="match status" value="1"/>
</dbReference>
<dbReference type="InterPro" id="IPR046336">
    <property type="entry name" value="Lon_prtase_N_sf"/>
</dbReference>
<dbReference type="SMART" id="SM00464">
    <property type="entry name" value="LON"/>
    <property type="match status" value="1"/>
</dbReference>
<dbReference type="InterPro" id="IPR003111">
    <property type="entry name" value="Lon_prtase_N"/>
</dbReference>